<sequence>MCKRGASFKFQTSQLKSLNPDETKRNRARATRFPPAPKLKTEQVHILASLPPLRPPSLPHPSPPMWLPWVKTRSSSDSTCSSTALSAASPRLSFSSPSLKDLQALLRSDPSVPLPSPLLPHSAPISPAVRVFHRVRVATSALRALRTLQAPPAAAEADRRVVLYYTSLHVIRTTYEDCRAVRTILRGLRASVDERDLAMDARYLEELTALLPRGRRITLPQVFVGGRHLGGADELRRLHESGELRRVVAGAASLAACGRCGCERYVLCGSCDGSHKRYSLKGGGGFRACAGCNENGLVRCPDCSPAAYQNQDKKRAVCV</sequence>
<keyword evidence="2" id="KW-1185">Reference proteome</keyword>
<protein>
    <submittedName>
        <fullName evidence="1">Uncharacterized protein</fullName>
    </submittedName>
</protein>
<organism evidence="1 2">
    <name type="scientific">Avena sativa</name>
    <name type="common">Oat</name>
    <dbReference type="NCBI Taxonomy" id="4498"/>
    <lineage>
        <taxon>Eukaryota</taxon>
        <taxon>Viridiplantae</taxon>
        <taxon>Streptophyta</taxon>
        <taxon>Embryophyta</taxon>
        <taxon>Tracheophyta</taxon>
        <taxon>Spermatophyta</taxon>
        <taxon>Magnoliopsida</taxon>
        <taxon>Liliopsida</taxon>
        <taxon>Poales</taxon>
        <taxon>Poaceae</taxon>
        <taxon>BOP clade</taxon>
        <taxon>Pooideae</taxon>
        <taxon>Poodae</taxon>
        <taxon>Poeae</taxon>
        <taxon>Poeae Chloroplast Group 1 (Aveneae type)</taxon>
        <taxon>Aveninae</taxon>
        <taxon>Avena</taxon>
    </lineage>
</organism>
<proteinExistence type="predicted"/>
<dbReference type="Proteomes" id="UP001732700">
    <property type="component" value="Chromosome 3C"/>
</dbReference>
<dbReference type="EnsemblPlants" id="AVESA.00010b.r2.3CG0505580.1">
    <property type="protein sequence ID" value="AVESA.00010b.r2.3CG0505580.1.CDS"/>
    <property type="gene ID" value="AVESA.00010b.r2.3CG0505580"/>
</dbReference>
<name>A0ACD5VVL5_AVESA</name>
<evidence type="ECO:0000313" key="2">
    <source>
        <dbReference type="Proteomes" id="UP001732700"/>
    </source>
</evidence>
<reference evidence="1" key="1">
    <citation type="submission" date="2021-05" db="EMBL/GenBank/DDBJ databases">
        <authorList>
            <person name="Scholz U."/>
            <person name="Mascher M."/>
            <person name="Fiebig A."/>
        </authorList>
    </citation>
    <scope>NUCLEOTIDE SEQUENCE [LARGE SCALE GENOMIC DNA]</scope>
</reference>
<evidence type="ECO:0000313" key="1">
    <source>
        <dbReference type="EnsemblPlants" id="AVESA.00010b.r2.3CG0505580.1.CDS"/>
    </source>
</evidence>
<accession>A0ACD5VVL5</accession>
<reference evidence="1" key="2">
    <citation type="submission" date="2025-09" db="UniProtKB">
        <authorList>
            <consortium name="EnsemblPlants"/>
        </authorList>
    </citation>
    <scope>IDENTIFICATION</scope>
</reference>